<dbReference type="RefSeq" id="WP_273597740.1">
    <property type="nucleotide sequence ID" value="NZ_JAQQXS010000014.1"/>
</dbReference>
<evidence type="ECO:0000256" key="1">
    <source>
        <dbReference type="SAM" id="SignalP"/>
    </source>
</evidence>
<dbReference type="InterPro" id="IPR012334">
    <property type="entry name" value="Pectin_lyas_fold"/>
</dbReference>
<comment type="caution">
    <text evidence="2">The sequence shown here is derived from an EMBL/GenBank/DDBJ whole genome shotgun (WGS) entry which is preliminary data.</text>
</comment>
<feature type="chain" id="PRO_5046704582" description="Right handed beta helix domain-containing protein" evidence="1">
    <location>
        <begin position="32"/>
        <end position="395"/>
    </location>
</feature>
<organism evidence="2 3">
    <name type="scientific">Roseateles koreensis</name>
    <dbReference type="NCBI Taxonomy" id="2987526"/>
    <lineage>
        <taxon>Bacteria</taxon>
        <taxon>Pseudomonadati</taxon>
        <taxon>Pseudomonadota</taxon>
        <taxon>Betaproteobacteria</taxon>
        <taxon>Burkholderiales</taxon>
        <taxon>Sphaerotilaceae</taxon>
        <taxon>Roseateles</taxon>
    </lineage>
</organism>
<accession>A0ABT5KUY9</accession>
<protein>
    <recommendedName>
        <fullName evidence="4">Right handed beta helix domain-containing protein</fullName>
    </recommendedName>
</protein>
<dbReference type="EMBL" id="JAQQXS010000014">
    <property type="protein sequence ID" value="MDC8786631.1"/>
    <property type="molecule type" value="Genomic_DNA"/>
</dbReference>
<dbReference type="Gene3D" id="2.160.20.10">
    <property type="entry name" value="Single-stranded right-handed beta-helix, Pectin lyase-like"/>
    <property type="match status" value="1"/>
</dbReference>
<dbReference type="InterPro" id="IPR011050">
    <property type="entry name" value="Pectin_lyase_fold/virulence"/>
</dbReference>
<evidence type="ECO:0000313" key="3">
    <source>
        <dbReference type="Proteomes" id="UP001219862"/>
    </source>
</evidence>
<keyword evidence="3" id="KW-1185">Reference proteome</keyword>
<feature type="signal peptide" evidence="1">
    <location>
        <begin position="1"/>
        <end position="31"/>
    </location>
</feature>
<dbReference type="Proteomes" id="UP001219862">
    <property type="component" value="Unassembled WGS sequence"/>
</dbReference>
<sequence length="395" mass="42628">MTKKPFAPQRRHVLQWGLAASSGLLLPPHLAANTPSNRPVLQVGPTRGVRSLAAAAREAKDGMRIEVDAGEYTGDVAVWTQHDLHLKAVGGRVHMEAAGANAQGKGTFVTSGRDMLIEGFDFSGAQVPDHNGAGIRLQAGSLSLRDCRFNMNENGVLTSNDPTVRLDIEDCEFGTIIRRDGKNHNIYVGAIGHLRVVGSYFHHGQSGHLLKSRAAVSHIFYNRLTDEIGGRASYEIDLPNGGVALVVGNVIQQSAETENPHIVSFGAEGYSGPRNELHLINNTLIDMRPSNGVFLRVSPGADKVRLINNLWAGNPKVPADPAWESAGNFAVDLNVFVLASRDNYHLRPDAKVRGKAVDPGEVDGLSLRPTRQFLAPRGTLALERPAIHPGAFQFP</sequence>
<gene>
    <name evidence="2" type="ORF">PRZ01_15685</name>
</gene>
<dbReference type="SUPFAM" id="SSF51126">
    <property type="entry name" value="Pectin lyase-like"/>
    <property type="match status" value="1"/>
</dbReference>
<evidence type="ECO:0008006" key="4">
    <source>
        <dbReference type="Google" id="ProtNLM"/>
    </source>
</evidence>
<evidence type="ECO:0000313" key="2">
    <source>
        <dbReference type="EMBL" id="MDC8786631.1"/>
    </source>
</evidence>
<reference evidence="2 3" key="1">
    <citation type="submission" date="2022-10" db="EMBL/GenBank/DDBJ databases">
        <title>paucibacter sp. hw8 Genome sequencing.</title>
        <authorList>
            <person name="Park S."/>
        </authorList>
    </citation>
    <scope>NUCLEOTIDE SEQUENCE [LARGE SCALE GENOMIC DNA]</scope>
    <source>
        <strain evidence="3">hw8</strain>
    </source>
</reference>
<name>A0ABT5KUY9_9BURK</name>
<keyword evidence="1" id="KW-0732">Signal</keyword>
<proteinExistence type="predicted"/>